<dbReference type="Pfam" id="PF00995">
    <property type="entry name" value="Sec1"/>
    <property type="match status" value="1"/>
</dbReference>
<comment type="similarity">
    <text evidence="1">Belongs to the STXBP/unc-18/SEC1 family.</text>
</comment>
<sequence length="806" mass="92759">MSWIISQVRQNGCHAFENAIFEIISHIIIPYNTSADNVTPSANLMQKVIPDTPELIYNKIFLACSHDVYSILALLYKKNAWPPLGVADIREFGYDTVPNGVELIIYLTRPTFESTDEIKSQIYNDFSIKDDEQESGNDKNSLIKSATKTISSAFDYSLNANEAKKRVYGCAIIAIPDISPSFKDLLLLNMGQHFQFQYIKHVKSTNLLKHDLNDKSSYKHEIIVSSCELYWCAIGDDIISMEMEDAFSDFYLFNDSILPKIACDSIMKLQESILKGSIGKIRAIGEAGKIITDLLVSSRRRKTECIRTRSVKSDKLEHICAVPIRHFTSLDHSQSSELNVHSPNLYNISQKVNHLVIFDRRIDYYSLLCTSSSYLGLLDSFWSIEYESVTVPQDVVKGVSKKNYLPEWLEGYQSLLNPGEIDTTTVSLSSQNGIFKEIRDLAYDDIGNHLHKKANEIQKMYQEKEDMKTISEMAKFMNKFKQLQREHSSLATHINIASHLCKMINNTINQKILKIEYDITRAKFDKHNAGLLRVISNKQTVHELLEQIEDMVNYRVNIIDIYRLLCLLTLVYPMFSGKELYSVKRAIIQQYGFGEYYRLSNLTTVGLLKSSDTSNDNICTNDSIFRSRIGLTPFNSDRDEHQWEKLRNKLNLIIDNENARKDFIYSFSGYVPLTVRLLQFLHTSPQGWQDIKETLFYIDGPVVQIDLDDSQRQNFDSKKHPIGKLEQLKDTVKQIRGSFEKASENVIMEKESRLNLVFYYGGITYSEISAIRKLNEMRNQKEKYLIVTTSIINAKKIYNQLRKVTI</sequence>
<organism evidence="2 3">
    <name type="scientific">Babesia microti (strain RI)</name>
    <dbReference type="NCBI Taxonomy" id="1133968"/>
    <lineage>
        <taxon>Eukaryota</taxon>
        <taxon>Sar</taxon>
        <taxon>Alveolata</taxon>
        <taxon>Apicomplexa</taxon>
        <taxon>Aconoidasida</taxon>
        <taxon>Piroplasmida</taxon>
        <taxon>Babesiidae</taxon>
        <taxon>Babesia</taxon>
    </lineage>
</organism>
<protein>
    <submittedName>
        <fullName evidence="2">Sec1 family</fullName>
    </submittedName>
</protein>
<dbReference type="GO" id="GO:0016192">
    <property type="term" value="P:vesicle-mediated transport"/>
    <property type="evidence" value="ECO:0007669"/>
    <property type="project" value="InterPro"/>
</dbReference>
<dbReference type="Proteomes" id="UP000002899">
    <property type="component" value="Chromosome IV"/>
</dbReference>
<dbReference type="OrthoDB" id="10262287at2759"/>
<reference evidence="2 3" key="2">
    <citation type="journal article" date="2013" name="PLoS ONE">
        <title>Whole genome mapping and re-organization of the nuclear and mitochondrial genomes of Babesia microti isolates.</title>
        <authorList>
            <person name="Cornillot E."/>
            <person name="Dassouli A."/>
            <person name="Garg A."/>
            <person name="Pachikara N."/>
            <person name="Randazzo S."/>
            <person name="Depoix D."/>
            <person name="Carcy B."/>
            <person name="Delbecq S."/>
            <person name="Frutos R."/>
            <person name="Silva J.C."/>
            <person name="Sutton R."/>
            <person name="Krause P.J."/>
            <person name="Mamoun C.B."/>
        </authorList>
    </citation>
    <scope>NUCLEOTIDE SEQUENCE [LARGE SCALE GENOMIC DNA]</scope>
    <source>
        <strain evidence="2 3">RI</strain>
    </source>
</reference>
<dbReference type="InterPro" id="IPR036045">
    <property type="entry name" value="Sec1-like_sf"/>
</dbReference>
<proteinExistence type="inferred from homology"/>
<dbReference type="InterPro" id="IPR027482">
    <property type="entry name" value="Sec1-like_dom2"/>
</dbReference>
<dbReference type="InterPro" id="IPR001619">
    <property type="entry name" value="Sec1-like"/>
</dbReference>
<dbReference type="InterPro" id="IPR043127">
    <property type="entry name" value="Sec-1-like_dom3a"/>
</dbReference>
<evidence type="ECO:0000256" key="1">
    <source>
        <dbReference type="ARBA" id="ARBA00009884"/>
    </source>
</evidence>
<reference evidence="2 3" key="1">
    <citation type="journal article" date="2012" name="Nucleic Acids Res.">
        <title>Sequencing of the smallest Apicomplexan genome from the human pathogen Babesia microti.</title>
        <authorList>
            <person name="Cornillot E."/>
            <person name="Hadj-Kaddour K."/>
            <person name="Dassouli A."/>
            <person name="Noel B."/>
            <person name="Ranwez V."/>
            <person name="Vacherie B."/>
            <person name="Augagneur Y."/>
            <person name="Bres V."/>
            <person name="Duclos A."/>
            <person name="Randazzo S."/>
            <person name="Carcy B."/>
            <person name="Debierre-Grockiego F."/>
            <person name="Delbecq S."/>
            <person name="Moubri-Menage K."/>
            <person name="Shams-Eldin H."/>
            <person name="Usmani-Brown S."/>
            <person name="Bringaud F."/>
            <person name="Wincker P."/>
            <person name="Vivares C.P."/>
            <person name="Schwarz R.T."/>
            <person name="Schetters T.P."/>
            <person name="Krause P.J."/>
            <person name="Gorenflot A."/>
            <person name="Berry V."/>
            <person name="Barbe V."/>
            <person name="Ben Mamoun C."/>
        </authorList>
    </citation>
    <scope>NUCLEOTIDE SEQUENCE [LARGE SCALE GENOMIC DNA]</scope>
    <source>
        <strain evidence="2 3">RI</strain>
    </source>
</reference>
<name>I7IS95_BABMR</name>
<evidence type="ECO:0000313" key="2">
    <source>
        <dbReference type="EMBL" id="CCF75446.1"/>
    </source>
</evidence>
<dbReference type="RefSeq" id="XP_012649854.1">
    <property type="nucleotide sequence ID" value="XM_012794400.1"/>
</dbReference>
<reference evidence="2 3" key="3">
    <citation type="journal article" date="2016" name="Sci. Rep.">
        <title>Genome-wide diversity and gene expression profiling of Babesia microti isolates identify polymorphic genes that mediate host-pathogen interactions.</title>
        <authorList>
            <person name="Silva J.C."/>
            <person name="Cornillot E."/>
            <person name="McCracken C."/>
            <person name="Usmani-Brown S."/>
            <person name="Dwivedi A."/>
            <person name="Ifeonu O.O."/>
            <person name="Crabtree J."/>
            <person name="Gotia H.T."/>
            <person name="Virji A.Z."/>
            <person name="Reynes C."/>
            <person name="Colinge J."/>
            <person name="Kumar V."/>
            <person name="Lawres L."/>
            <person name="Pazzi J.E."/>
            <person name="Pablo J.V."/>
            <person name="Hung C."/>
            <person name="Brancato J."/>
            <person name="Kumari P."/>
            <person name="Orvis J."/>
            <person name="Tretina K."/>
            <person name="Chibucos M."/>
            <person name="Ott S."/>
            <person name="Sadzewicz L."/>
            <person name="Sengamalay N."/>
            <person name="Shetty A.C."/>
            <person name="Su Q."/>
            <person name="Tallon L."/>
            <person name="Fraser C.M."/>
            <person name="Frutos R."/>
            <person name="Molina D.M."/>
            <person name="Krause P.J."/>
            <person name="Ben Mamoun C."/>
        </authorList>
    </citation>
    <scope>NUCLEOTIDE SEQUENCE [LARGE SCALE GENOMIC DNA]</scope>
    <source>
        <strain evidence="2 3">RI</strain>
    </source>
</reference>
<dbReference type="GeneID" id="24425893"/>
<dbReference type="PANTHER" id="PTHR11679">
    <property type="entry name" value="VESICLE PROTEIN SORTING-ASSOCIATED"/>
    <property type="match status" value="1"/>
</dbReference>
<dbReference type="Gene3D" id="3.40.50.1910">
    <property type="match status" value="2"/>
</dbReference>
<dbReference type="EMBL" id="LN871599">
    <property type="protein sequence ID" value="CCF75446.1"/>
    <property type="molecule type" value="Genomic_DNA"/>
</dbReference>
<keyword evidence="3" id="KW-1185">Reference proteome</keyword>
<gene>
    <name evidence="2" type="ORF">BmR1_04g06245</name>
</gene>
<dbReference type="VEuPathDB" id="PiroplasmaDB:BmR1_04g06245"/>
<dbReference type="InterPro" id="IPR043155">
    <property type="entry name" value="VPS33_dom3b"/>
</dbReference>
<dbReference type="AlphaFoldDB" id="I7IS95"/>
<dbReference type="Gene3D" id="1.25.40.850">
    <property type="match status" value="1"/>
</dbReference>
<accession>I7IS95</accession>
<dbReference type="KEGG" id="bmic:BmR1_04g06245"/>
<dbReference type="SUPFAM" id="SSF56815">
    <property type="entry name" value="Sec1/munc18-like (SM) proteins"/>
    <property type="match status" value="1"/>
</dbReference>
<dbReference type="Gene3D" id="3.90.830.10">
    <property type="entry name" value="Syntaxin Binding Protein 1, Chain A, domain 2"/>
    <property type="match status" value="1"/>
</dbReference>
<evidence type="ECO:0000313" key="3">
    <source>
        <dbReference type="Proteomes" id="UP000002899"/>
    </source>
</evidence>